<sequence length="82" mass="9581">MEQILLEAMLRHMEDRKMIYDSQHGFSKGKSHLTNLVTFYVEVTIAVEKGRVKVVIYLDFCKVFDMVPHHLNLMSGLLDKEL</sequence>
<evidence type="ECO:0000313" key="2">
    <source>
        <dbReference type="Proteomes" id="UP001145742"/>
    </source>
</evidence>
<gene>
    <name evidence="1" type="ORF">WISP_41683</name>
</gene>
<proteinExistence type="predicted"/>
<name>A0ABQ9DJJ7_9PASS</name>
<evidence type="ECO:0000313" key="1">
    <source>
        <dbReference type="EMBL" id="KAJ7421642.1"/>
    </source>
</evidence>
<organism evidence="1 2">
    <name type="scientific">Willisornis vidua</name>
    <name type="common">Xingu scale-backed antbird</name>
    <dbReference type="NCBI Taxonomy" id="1566151"/>
    <lineage>
        <taxon>Eukaryota</taxon>
        <taxon>Metazoa</taxon>
        <taxon>Chordata</taxon>
        <taxon>Craniata</taxon>
        <taxon>Vertebrata</taxon>
        <taxon>Euteleostomi</taxon>
        <taxon>Archelosauria</taxon>
        <taxon>Archosauria</taxon>
        <taxon>Dinosauria</taxon>
        <taxon>Saurischia</taxon>
        <taxon>Theropoda</taxon>
        <taxon>Coelurosauria</taxon>
        <taxon>Aves</taxon>
        <taxon>Neognathae</taxon>
        <taxon>Neoaves</taxon>
        <taxon>Telluraves</taxon>
        <taxon>Australaves</taxon>
        <taxon>Passeriformes</taxon>
        <taxon>Thamnophilidae</taxon>
        <taxon>Willisornis</taxon>
    </lineage>
</organism>
<protein>
    <submittedName>
        <fullName evidence="1">Rna-directed dna polymerase from mobile element jockey-like</fullName>
    </submittedName>
</protein>
<dbReference type="Proteomes" id="UP001145742">
    <property type="component" value="Unassembled WGS sequence"/>
</dbReference>
<reference evidence="1" key="1">
    <citation type="submission" date="2019-10" db="EMBL/GenBank/DDBJ databases">
        <authorList>
            <person name="Soares A.E.R."/>
            <person name="Aleixo A."/>
            <person name="Schneider P."/>
            <person name="Miyaki C.Y."/>
            <person name="Schneider M.P."/>
            <person name="Mello C."/>
            <person name="Vasconcelos A.T.R."/>
        </authorList>
    </citation>
    <scope>NUCLEOTIDE SEQUENCE</scope>
    <source>
        <tissue evidence="1">Muscle</tissue>
    </source>
</reference>
<accession>A0ABQ9DJJ7</accession>
<keyword evidence="2" id="KW-1185">Reference proteome</keyword>
<comment type="caution">
    <text evidence="1">The sequence shown here is derived from an EMBL/GenBank/DDBJ whole genome shotgun (WGS) entry which is preliminary data.</text>
</comment>
<dbReference type="EMBL" id="WHWB01033157">
    <property type="protein sequence ID" value="KAJ7421642.1"/>
    <property type="molecule type" value="Genomic_DNA"/>
</dbReference>